<feature type="transmembrane region" description="Helical" evidence="2">
    <location>
        <begin position="49"/>
        <end position="69"/>
    </location>
</feature>
<dbReference type="OrthoDB" id="9790748at2"/>
<evidence type="ECO:0000256" key="2">
    <source>
        <dbReference type="SAM" id="Phobius"/>
    </source>
</evidence>
<feature type="transmembrane region" description="Helical" evidence="2">
    <location>
        <begin position="26"/>
        <end position="43"/>
    </location>
</feature>
<name>A0A017H7N7_9FUSO</name>
<dbReference type="RefSeq" id="WP_039121397.1">
    <property type="nucleotide sequence ID" value="NZ_AOJP01000001.1"/>
</dbReference>
<evidence type="ECO:0000256" key="1">
    <source>
        <dbReference type="SAM" id="MobiDB-lite"/>
    </source>
</evidence>
<dbReference type="AlphaFoldDB" id="A0A017H7N7"/>
<proteinExistence type="predicted"/>
<keyword evidence="2" id="KW-1133">Transmembrane helix</keyword>
<evidence type="ECO:0000313" key="3">
    <source>
        <dbReference type="EMBL" id="KID49788.1"/>
    </source>
</evidence>
<sequence length="136" mass="16070">MAYVPIPKDLDKIKTKVAFNLTKRQLIGFSVAGLIGIPIYLFMKKYLPNDVSIIVMLILTLPIFFITLYEKDTLTFEKYFRFFYLHKFYQPTKRIRKEAYLEAKKKANQRLKSKGKTIKKRPKGSKKAKNKERSNK</sequence>
<comment type="caution">
    <text evidence="3">The sequence shown here is derived from an EMBL/GenBank/DDBJ whole genome shotgun (WGS) entry which is preliminary data.</text>
</comment>
<dbReference type="InterPro" id="IPR024414">
    <property type="entry name" value="Uncharacterised_PrgI"/>
</dbReference>
<reference evidence="3 4" key="1">
    <citation type="submission" date="2013-08" db="EMBL/GenBank/DDBJ databases">
        <title>An opportunistic ruminal bacterium that causes liver abscesses in cattle.</title>
        <authorList>
            <person name="Benahmed F.H."/>
            <person name="Rasmussen M."/>
            <person name="Harbottle H."/>
            <person name="Soppet D."/>
            <person name="Nagaraja T.G."/>
            <person name="Davidson M."/>
        </authorList>
    </citation>
    <scope>NUCLEOTIDE SEQUENCE [LARGE SCALE GENOMIC DNA]</scope>
    <source>
        <strain evidence="3 4">B35</strain>
    </source>
</reference>
<dbReference type="EMBL" id="AUZI01000011">
    <property type="protein sequence ID" value="KID49788.1"/>
    <property type="molecule type" value="Genomic_DNA"/>
</dbReference>
<dbReference type="Proteomes" id="UP000031184">
    <property type="component" value="Unassembled WGS sequence"/>
</dbReference>
<accession>A0A017H7N7</accession>
<evidence type="ECO:0000313" key="4">
    <source>
        <dbReference type="Proteomes" id="UP000031184"/>
    </source>
</evidence>
<gene>
    <name evidence="3" type="ORF">C095_03160</name>
</gene>
<keyword evidence="2" id="KW-0472">Membrane</keyword>
<dbReference type="Pfam" id="PF12666">
    <property type="entry name" value="PrgI"/>
    <property type="match status" value="1"/>
</dbReference>
<feature type="compositionally biased region" description="Basic residues" evidence="1">
    <location>
        <begin position="106"/>
        <end position="130"/>
    </location>
</feature>
<protein>
    <submittedName>
        <fullName evidence="3">Conjugative transposon membrane protein</fullName>
    </submittedName>
</protein>
<organism evidence="3 4">
    <name type="scientific">Fusobacterium necrophorum subsp. funduliforme B35</name>
    <dbReference type="NCBI Taxonomy" id="1226633"/>
    <lineage>
        <taxon>Bacteria</taxon>
        <taxon>Fusobacteriati</taxon>
        <taxon>Fusobacteriota</taxon>
        <taxon>Fusobacteriia</taxon>
        <taxon>Fusobacteriales</taxon>
        <taxon>Fusobacteriaceae</taxon>
        <taxon>Fusobacterium</taxon>
    </lineage>
</organism>
<feature type="region of interest" description="Disordered" evidence="1">
    <location>
        <begin position="106"/>
        <end position="136"/>
    </location>
</feature>
<keyword evidence="2" id="KW-0812">Transmembrane</keyword>